<evidence type="ECO:0000256" key="2">
    <source>
        <dbReference type="ARBA" id="ARBA00012694"/>
    </source>
</evidence>
<dbReference type="AlphaFoldDB" id="A0A381R7R4"/>
<dbReference type="PANTHER" id="PTHR21337">
    <property type="entry name" value="PHOSPHO-2-DEHYDRO-3-DEOXYHEPTONATE ALDOLASE 1, 2"/>
    <property type="match status" value="1"/>
</dbReference>
<dbReference type="InterPro" id="IPR002480">
    <property type="entry name" value="DAHP_synth_2"/>
</dbReference>
<evidence type="ECO:0000313" key="4">
    <source>
        <dbReference type="EMBL" id="SUZ87244.1"/>
    </source>
</evidence>
<keyword evidence="3" id="KW-0808">Transferase</keyword>
<proteinExistence type="inferred from homology"/>
<dbReference type="PANTHER" id="PTHR21337:SF0">
    <property type="entry name" value="PHOSPHO-2-DEHYDRO-3-DEOXYHEPTONATE ALDOLASE"/>
    <property type="match status" value="1"/>
</dbReference>
<evidence type="ECO:0000256" key="3">
    <source>
        <dbReference type="ARBA" id="ARBA00022679"/>
    </source>
</evidence>
<dbReference type="EC" id="2.5.1.54" evidence="2"/>
<dbReference type="SUPFAM" id="SSF51569">
    <property type="entry name" value="Aldolase"/>
    <property type="match status" value="1"/>
</dbReference>
<comment type="similarity">
    <text evidence="1">Belongs to the class-II DAHP synthase family.</text>
</comment>
<organism evidence="4">
    <name type="scientific">marine metagenome</name>
    <dbReference type="NCBI Taxonomy" id="408172"/>
    <lineage>
        <taxon>unclassified sequences</taxon>
        <taxon>metagenomes</taxon>
        <taxon>ecological metagenomes</taxon>
    </lineage>
</organism>
<sequence length="449" mass="50482">MKNWKKDSWKDCTIKHVPPYKDQEKLDKIIARLNTFPPLVFAGECNNLKAQLAKATERKAFLVQGGDCAESFKEFSANNIRDTFRVLLQMSAVITSEMKVPVIKLGRIAGQFTKPRSSDTETVNGTTLNSYYGDSVNGIEFTKEAREPDPERLLRAYSQSASTLNLLRSFAQGGFANLRKVNSWNMGFVKSSKEGKKYEKIAHQITEYLDFMDAVGINTEQVIDLNTVDFYTSHEGLHLPYEEALTRVDSLSNKVYCTSAHFIWIGDRTRFIDSAHVEFCRGISNPIGIKCGPLLDPDELIKIIDILNPDNEAGKISLIFRYGKENIDQHLPVLVDTIKKHNKTVLWISDPMHGNTVKSSEGLKTRDFSALLNETTKAIHILKSKGSHLGGIHLEMTGQNVTECTGGLYKLSDKDLHSRYHTHCDPRLNANQALELSFNIAAEMEKNGH</sequence>
<accession>A0A381R7R4</accession>
<dbReference type="GO" id="GO:0009073">
    <property type="term" value="P:aromatic amino acid family biosynthetic process"/>
    <property type="evidence" value="ECO:0007669"/>
    <property type="project" value="InterPro"/>
</dbReference>
<dbReference type="Pfam" id="PF01474">
    <property type="entry name" value="DAHP_synth_2"/>
    <property type="match status" value="1"/>
</dbReference>
<dbReference type="Gene3D" id="3.20.20.70">
    <property type="entry name" value="Aldolase class I"/>
    <property type="match status" value="1"/>
</dbReference>
<reference evidence="4" key="1">
    <citation type="submission" date="2018-05" db="EMBL/GenBank/DDBJ databases">
        <authorList>
            <person name="Lanie J.A."/>
            <person name="Ng W.-L."/>
            <person name="Kazmierczak K.M."/>
            <person name="Andrzejewski T.M."/>
            <person name="Davidsen T.M."/>
            <person name="Wayne K.J."/>
            <person name="Tettelin H."/>
            <person name="Glass J.I."/>
            <person name="Rusch D."/>
            <person name="Podicherti R."/>
            <person name="Tsui H.-C.T."/>
            <person name="Winkler M.E."/>
        </authorList>
    </citation>
    <scope>NUCLEOTIDE SEQUENCE</scope>
</reference>
<name>A0A381R7R4_9ZZZZ</name>
<dbReference type="NCBIfam" id="TIGR01358">
    <property type="entry name" value="DAHP_synth_II"/>
    <property type="match status" value="1"/>
</dbReference>
<dbReference type="InterPro" id="IPR013785">
    <property type="entry name" value="Aldolase_TIM"/>
</dbReference>
<dbReference type="GO" id="GO:0003849">
    <property type="term" value="F:3-deoxy-7-phosphoheptulonate synthase activity"/>
    <property type="evidence" value="ECO:0007669"/>
    <property type="project" value="UniProtKB-EC"/>
</dbReference>
<protein>
    <recommendedName>
        <fullName evidence="2">3-deoxy-7-phosphoheptulonate synthase</fullName>
        <ecNumber evidence="2">2.5.1.54</ecNumber>
    </recommendedName>
</protein>
<dbReference type="EMBL" id="UINC01001716">
    <property type="protein sequence ID" value="SUZ87244.1"/>
    <property type="molecule type" value="Genomic_DNA"/>
</dbReference>
<evidence type="ECO:0000256" key="1">
    <source>
        <dbReference type="ARBA" id="ARBA00008911"/>
    </source>
</evidence>
<gene>
    <name evidence="4" type="ORF">METZ01_LOCUS40098</name>
</gene>